<reference evidence="4" key="3">
    <citation type="submission" date="2022-06" db="UniProtKB">
        <authorList>
            <consortium name="EnsemblMetazoa"/>
        </authorList>
    </citation>
    <scope>IDENTIFICATION</scope>
</reference>
<keyword evidence="5" id="KW-1185">Reference proteome</keyword>
<feature type="coiled-coil region" evidence="1">
    <location>
        <begin position="210"/>
        <end position="237"/>
    </location>
</feature>
<protein>
    <submittedName>
        <fullName evidence="3 4">Uncharacterized protein</fullName>
    </submittedName>
</protein>
<dbReference type="AlphaFoldDB" id="A0A834RCQ9"/>
<reference evidence="5" key="1">
    <citation type="journal article" date="2020" name="PLoS Negl. Trop. Dis.">
        <title>High-quality nuclear genome for Sarcoptes scabiei-A critical resource for a neglected parasite.</title>
        <authorList>
            <person name="Korhonen P.K."/>
            <person name="Gasser R.B."/>
            <person name="Ma G."/>
            <person name="Wang T."/>
            <person name="Stroehlein A.J."/>
            <person name="Young N.D."/>
            <person name="Ang C.S."/>
            <person name="Fernando D.D."/>
            <person name="Lu H.C."/>
            <person name="Taylor S."/>
            <person name="Reynolds S.L."/>
            <person name="Mofiz E."/>
            <person name="Najaraj S.H."/>
            <person name="Gowda H."/>
            <person name="Madugundu A."/>
            <person name="Renuse S."/>
            <person name="Holt D."/>
            <person name="Pandey A."/>
            <person name="Papenfuss A.T."/>
            <person name="Fischer K."/>
        </authorList>
    </citation>
    <scope>NUCLEOTIDE SEQUENCE [LARGE SCALE GENOMIC DNA]</scope>
</reference>
<keyword evidence="2" id="KW-0472">Membrane</keyword>
<evidence type="ECO:0000313" key="4">
    <source>
        <dbReference type="EnsemblMetazoa" id="KAF7493297.1"/>
    </source>
</evidence>
<evidence type="ECO:0000313" key="3">
    <source>
        <dbReference type="EMBL" id="KAF7493297.1"/>
    </source>
</evidence>
<keyword evidence="2" id="KW-1133">Transmembrane helix</keyword>
<dbReference type="Proteomes" id="UP000070412">
    <property type="component" value="Unassembled WGS sequence"/>
</dbReference>
<proteinExistence type="predicted"/>
<sequence length="478" mass="56184">MIFTIIEYNLIEILIKFCLLFNIIIAVNPSPDLFSLPQNTELLTRNGRREYESLMEKRNLPIYGQCWERVIIDLESSCMKLNENRQSWLAIAFTNCFLKASGTELTSSSCKKAIDFARNDFEIPSSSLEFLTKDCVKTLIDSNLFNTYTLFFVHTQSICFYLQSERWQKNTENLVNSLVRDAKIVSNDLNSAVLQINQLESLQNSSLEVQKSINEELNQAKINLDKFQQQTKAQQDLVEKIINQFSILQDYLVSEFHSSHTILFYTFLVLIIYFMTSNQRTIEIRSMLYFLMIVFLFIERNGLQYLIRLDSFIDLAQYDTQYLFSAYNATIDSSNKTWLLRKLLLTIQSIIYVYRLITFTDQAEINCRLLRKNSMILEDINRRLRKFDKIPQKWMIRDKYRDEEDYYSSSSSSSSSTYSDYENDDLLEISHDFSYSGDCILNDSCSKYNLRPRKTRLLTLPSSYANETVESFVSRFKN</sequence>
<organism evidence="3">
    <name type="scientific">Sarcoptes scabiei</name>
    <name type="common">Itch mite</name>
    <name type="synonym">Acarus scabiei</name>
    <dbReference type="NCBI Taxonomy" id="52283"/>
    <lineage>
        <taxon>Eukaryota</taxon>
        <taxon>Metazoa</taxon>
        <taxon>Ecdysozoa</taxon>
        <taxon>Arthropoda</taxon>
        <taxon>Chelicerata</taxon>
        <taxon>Arachnida</taxon>
        <taxon>Acari</taxon>
        <taxon>Acariformes</taxon>
        <taxon>Sarcoptiformes</taxon>
        <taxon>Astigmata</taxon>
        <taxon>Psoroptidia</taxon>
        <taxon>Sarcoptoidea</taxon>
        <taxon>Sarcoptidae</taxon>
        <taxon>Sarcoptinae</taxon>
        <taxon>Sarcoptes</taxon>
    </lineage>
</organism>
<feature type="transmembrane region" description="Helical" evidence="2">
    <location>
        <begin position="256"/>
        <end position="275"/>
    </location>
</feature>
<reference evidence="3" key="2">
    <citation type="submission" date="2020-01" db="EMBL/GenBank/DDBJ databases">
        <authorList>
            <person name="Korhonen P.K.K."/>
            <person name="Guangxu M.G."/>
            <person name="Wang T.W."/>
            <person name="Stroehlein A.J.S."/>
            <person name="Young N.D."/>
            <person name="Ang C.-S.A."/>
            <person name="Fernando D.W.F."/>
            <person name="Lu H.L."/>
            <person name="Taylor S.T."/>
            <person name="Ehtesham M.E.M."/>
            <person name="Najaraj S.H.N."/>
            <person name="Harsha G.H.G."/>
            <person name="Madugundu A.M."/>
            <person name="Renuse S.R."/>
            <person name="Holt D.H."/>
            <person name="Pandey A.P."/>
            <person name="Papenfuss A.P."/>
            <person name="Gasser R.B.G."/>
            <person name="Fischer K.F."/>
        </authorList>
    </citation>
    <scope>NUCLEOTIDE SEQUENCE</scope>
    <source>
        <strain evidence="3">SSS_KF_BRIS2020</strain>
    </source>
</reference>
<dbReference type="PANTHER" id="PTHR33538:SF2">
    <property type="entry name" value="PROTEIN GAMETE EXPRESSED 1"/>
    <property type="match status" value="1"/>
</dbReference>
<dbReference type="InterPro" id="IPR040346">
    <property type="entry name" value="GEX1/Brambleberry"/>
</dbReference>
<keyword evidence="1" id="KW-0175">Coiled coil</keyword>
<evidence type="ECO:0000256" key="1">
    <source>
        <dbReference type="SAM" id="Coils"/>
    </source>
</evidence>
<feature type="transmembrane region" description="Helical" evidence="2">
    <location>
        <begin position="287"/>
        <end position="307"/>
    </location>
</feature>
<accession>A0A834RCQ9</accession>
<name>A0A834RCQ9_SARSC</name>
<dbReference type="EMBL" id="WVUK01000056">
    <property type="protein sequence ID" value="KAF7493297.1"/>
    <property type="molecule type" value="Genomic_DNA"/>
</dbReference>
<dbReference type="OrthoDB" id="377549at2759"/>
<keyword evidence="2" id="KW-0812">Transmembrane</keyword>
<evidence type="ECO:0000313" key="5">
    <source>
        <dbReference type="Proteomes" id="UP000070412"/>
    </source>
</evidence>
<dbReference type="PANTHER" id="PTHR33538">
    <property type="entry name" value="PROTEIN GAMETE EXPRESSED 1"/>
    <property type="match status" value="1"/>
</dbReference>
<gene>
    <name evidence="3" type="ORF">SSS_7606</name>
</gene>
<dbReference type="EnsemblMetazoa" id="SSS_7606s_mrna">
    <property type="protein sequence ID" value="KAF7493297.1"/>
    <property type="gene ID" value="SSS_7606"/>
</dbReference>
<evidence type="ECO:0000256" key="2">
    <source>
        <dbReference type="SAM" id="Phobius"/>
    </source>
</evidence>
<dbReference type="OMA" id="CFMEMSG"/>